<dbReference type="GO" id="GO:0016788">
    <property type="term" value="F:hydrolase activity, acting on ester bonds"/>
    <property type="evidence" value="ECO:0007669"/>
    <property type="project" value="TreeGrafter"/>
</dbReference>
<sequence>MTQPLRSSSTYLASTEAWSVRNASGQEYLVEIGFPRTWGDGSNPGLKQVDQDQAPVPICYLTDGNSVFLTALEALHRRLCASPGPFPESIVVSIGFHIKPDSKLLLDSRRVHDLTPPAPGCGPNEGGADEFADMIRDHVRPLVHNRLKERRGARPGREAIYGHSFGGLLSLHLCFTRPTMFDTFISSSPSIWWHNKYILQEEQAFLEGKDDRTVAPSLWLSFGSEEEDPTRRRDEPDEWYEGRKQKYNPAQMITNVLAIHSRLEKSGTLKNLSITKYQGEDHGTVIACSVSQSLTNFFEDWPYGN</sequence>
<dbReference type="PANTHER" id="PTHR40841:SF2">
    <property type="entry name" value="SIDEROPHORE-DEGRADING ESTERASE (EUROFUNG)"/>
    <property type="match status" value="1"/>
</dbReference>
<organism evidence="3 4">
    <name type="scientific">Clonostachys byssicola</name>
    <dbReference type="NCBI Taxonomy" id="160290"/>
    <lineage>
        <taxon>Eukaryota</taxon>
        <taxon>Fungi</taxon>
        <taxon>Dikarya</taxon>
        <taxon>Ascomycota</taxon>
        <taxon>Pezizomycotina</taxon>
        <taxon>Sordariomycetes</taxon>
        <taxon>Hypocreomycetidae</taxon>
        <taxon>Hypocreales</taxon>
        <taxon>Bionectriaceae</taxon>
        <taxon>Clonostachys</taxon>
    </lineage>
</organism>
<keyword evidence="2" id="KW-0378">Hydrolase</keyword>
<dbReference type="InterPro" id="IPR000801">
    <property type="entry name" value="Esterase-like"/>
</dbReference>
<reference evidence="3" key="1">
    <citation type="submission" date="2021-10" db="EMBL/GenBank/DDBJ databases">
        <authorList>
            <person name="Piombo E."/>
        </authorList>
    </citation>
    <scope>NUCLEOTIDE SEQUENCE</scope>
</reference>
<dbReference type="PANTHER" id="PTHR40841">
    <property type="entry name" value="SIDEROPHORE TRIACETYLFUSARININE C ESTERASE"/>
    <property type="match status" value="1"/>
</dbReference>
<dbReference type="Gene3D" id="3.40.50.1820">
    <property type="entry name" value="alpha/beta hydrolase"/>
    <property type="match status" value="1"/>
</dbReference>
<dbReference type="SUPFAM" id="SSF53474">
    <property type="entry name" value="alpha/beta-Hydrolases"/>
    <property type="match status" value="1"/>
</dbReference>
<dbReference type="InterPro" id="IPR052558">
    <property type="entry name" value="Siderophore_Hydrolase_D"/>
</dbReference>
<keyword evidence="4" id="KW-1185">Reference proteome</keyword>
<evidence type="ECO:0000313" key="3">
    <source>
        <dbReference type="EMBL" id="CAG9988249.1"/>
    </source>
</evidence>
<evidence type="ECO:0000313" key="4">
    <source>
        <dbReference type="Proteomes" id="UP000754883"/>
    </source>
</evidence>
<protein>
    <submittedName>
        <fullName evidence="3">Uncharacterized protein</fullName>
    </submittedName>
</protein>
<dbReference type="AlphaFoldDB" id="A0A9N9UD59"/>
<comment type="similarity">
    <text evidence="1">Belongs to the esterase D family.</text>
</comment>
<proteinExistence type="inferred from homology"/>
<dbReference type="OrthoDB" id="446683at2759"/>
<accession>A0A9N9UD59</accession>
<name>A0A9N9UD59_9HYPO</name>
<dbReference type="Proteomes" id="UP000754883">
    <property type="component" value="Unassembled WGS sequence"/>
</dbReference>
<dbReference type="InterPro" id="IPR029058">
    <property type="entry name" value="AB_hydrolase_fold"/>
</dbReference>
<comment type="caution">
    <text evidence="3">The sequence shown here is derived from an EMBL/GenBank/DDBJ whole genome shotgun (WGS) entry which is preliminary data.</text>
</comment>
<evidence type="ECO:0000256" key="2">
    <source>
        <dbReference type="ARBA" id="ARBA00022801"/>
    </source>
</evidence>
<gene>
    <name evidence="3" type="ORF">CBYS24578_00016478</name>
</gene>
<evidence type="ECO:0000256" key="1">
    <source>
        <dbReference type="ARBA" id="ARBA00005622"/>
    </source>
</evidence>
<dbReference type="Pfam" id="PF00756">
    <property type="entry name" value="Esterase"/>
    <property type="match status" value="1"/>
</dbReference>
<dbReference type="EMBL" id="CABFNO020001448">
    <property type="protein sequence ID" value="CAG9988249.1"/>
    <property type="molecule type" value="Genomic_DNA"/>
</dbReference>